<dbReference type="InterPro" id="IPR027385">
    <property type="entry name" value="Beta-barrel_OMP"/>
</dbReference>
<keyword evidence="4" id="KW-0998">Cell outer membrane</keyword>
<dbReference type="EMBL" id="CP017637">
    <property type="protein sequence ID" value="APG11820.1"/>
    <property type="molecule type" value="Genomic_DNA"/>
</dbReference>
<evidence type="ECO:0000259" key="7">
    <source>
        <dbReference type="Pfam" id="PF13505"/>
    </source>
</evidence>
<sequence length="254" mass="26461">MNKFMLAAAGIVAMTTSVSAADLAARPYTKAPAPMIGAVYDWSGFYIGANGGGGWSHNCWDIVTNILGAPVTPPASEGCHTATGGVAGGQAGFRWQSASWVFGVEGQGDWAHLSGSNGPSLAAGGVGSDRSKINAFGLVTGQVGYAWSNVLFYAKGGAIVVSDKYEGFTTATGFVFDRANETRWGGAVGAGLDFGVTPNIVVGVDYVHGFMGSRDNRFTFNNGTFSRADRIRQDVDIATARVSYRFGGPLIAKY</sequence>
<protein>
    <recommendedName>
        <fullName evidence="7">Outer membrane protein beta-barrel domain-containing protein</fullName>
    </recommendedName>
</protein>
<evidence type="ECO:0000256" key="6">
    <source>
        <dbReference type="SAM" id="SignalP"/>
    </source>
</evidence>
<evidence type="ECO:0000256" key="2">
    <source>
        <dbReference type="ARBA" id="ARBA00022729"/>
    </source>
</evidence>
<dbReference type="AlphaFoldDB" id="A0A1L3FEV0"/>
<feature type="domain" description="Outer membrane protein beta-barrel" evidence="7">
    <location>
        <begin position="24"/>
        <end position="246"/>
    </location>
</feature>
<evidence type="ECO:0000256" key="3">
    <source>
        <dbReference type="ARBA" id="ARBA00023136"/>
    </source>
</evidence>
<gene>
    <name evidence="8" type="ORF">BKD09_26130</name>
</gene>
<name>A0A1L3FEV0_BRAJP</name>
<comment type="subcellular location">
    <subcellularLocation>
        <location evidence="1">Cell outer membrane</location>
    </subcellularLocation>
</comment>
<evidence type="ECO:0000256" key="1">
    <source>
        <dbReference type="ARBA" id="ARBA00004442"/>
    </source>
</evidence>
<feature type="signal peptide" evidence="6">
    <location>
        <begin position="1"/>
        <end position="20"/>
    </location>
</feature>
<dbReference type="SUPFAM" id="SSF56925">
    <property type="entry name" value="OMPA-like"/>
    <property type="match status" value="1"/>
</dbReference>
<dbReference type="Pfam" id="PF13505">
    <property type="entry name" value="OMP_b-brl"/>
    <property type="match status" value="1"/>
</dbReference>
<dbReference type="PANTHER" id="PTHR34001:SF3">
    <property type="entry name" value="BLL7405 PROTEIN"/>
    <property type="match status" value="1"/>
</dbReference>
<comment type="similarity">
    <text evidence="5">Belongs to the Omp25/RopB family.</text>
</comment>
<dbReference type="InterPro" id="IPR011250">
    <property type="entry name" value="OMP/PagP_B-barrel"/>
</dbReference>
<organism evidence="8 9">
    <name type="scientific">Bradyrhizobium japonicum</name>
    <dbReference type="NCBI Taxonomy" id="375"/>
    <lineage>
        <taxon>Bacteria</taxon>
        <taxon>Pseudomonadati</taxon>
        <taxon>Pseudomonadota</taxon>
        <taxon>Alphaproteobacteria</taxon>
        <taxon>Hyphomicrobiales</taxon>
        <taxon>Nitrobacteraceae</taxon>
        <taxon>Bradyrhizobium</taxon>
    </lineage>
</organism>
<dbReference type="GO" id="GO:0009279">
    <property type="term" value="C:cell outer membrane"/>
    <property type="evidence" value="ECO:0007669"/>
    <property type="project" value="UniProtKB-SubCell"/>
</dbReference>
<accession>A0A1L3FEV0</accession>
<proteinExistence type="inferred from homology"/>
<dbReference type="OrthoDB" id="8016903at2"/>
<evidence type="ECO:0000313" key="9">
    <source>
        <dbReference type="Proteomes" id="UP000181962"/>
    </source>
</evidence>
<dbReference type="PANTHER" id="PTHR34001">
    <property type="entry name" value="BLL7405 PROTEIN"/>
    <property type="match status" value="1"/>
</dbReference>
<dbReference type="RefSeq" id="WP_071913696.1">
    <property type="nucleotide sequence ID" value="NZ_CP017637.1"/>
</dbReference>
<feature type="chain" id="PRO_5009853412" description="Outer membrane protein beta-barrel domain-containing protein" evidence="6">
    <location>
        <begin position="21"/>
        <end position="254"/>
    </location>
</feature>
<dbReference type="Proteomes" id="UP000181962">
    <property type="component" value="Chromosome"/>
</dbReference>
<evidence type="ECO:0000256" key="4">
    <source>
        <dbReference type="ARBA" id="ARBA00023237"/>
    </source>
</evidence>
<evidence type="ECO:0000256" key="5">
    <source>
        <dbReference type="ARBA" id="ARBA00038306"/>
    </source>
</evidence>
<dbReference type="Gene3D" id="2.40.160.20">
    <property type="match status" value="1"/>
</dbReference>
<evidence type="ECO:0000313" key="8">
    <source>
        <dbReference type="EMBL" id="APG11820.1"/>
    </source>
</evidence>
<keyword evidence="2 6" id="KW-0732">Signal</keyword>
<keyword evidence="3" id="KW-0472">Membrane</keyword>
<reference evidence="8 9" key="1">
    <citation type="submission" date="2016-11" db="EMBL/GenBank/DDBJ databases">
        <title>Complete Genome Sequence of Bradyrhizobium sp. strain J5, an isolated from soybean nodule in Hokkaido.</title>
        <authorList>
            <person name="Kanehara K."/>
        </authorList>
    </citation>
    <scope>NUCLEOTIDE SEQUENCE [LARGE SCALE GENOMIC DNA]</scope>
    <source>
        <strain evidence="8 9">J5</strain>
    </source>
</reference>
<dbReference type="InterPro" id="IPR051692">
    <property type="entry name" value="OMP-like"/>
</dbReference>